<evidence type="ECO:0000313" key="2">
    <source>
        <dbReference type="Proteomes" id="UP001159257"/>
    </source>
</evidence>
<name>A0ABY1RXN4_9GAMM</name>
<keyword evidence="2" id="KW-1185">Reference proteome</keyword>
<comment type="caution">
    <text evidence="1">The sequence shown here is derived from an EMBL/GenBank/DDBJ whole genome shotgun (WGS) entry which is preliminary data.</text>
</comment>
<sequence length="49" mass="5407">MSAYIVTNVATKQTMQARGCSMGEVVNRVCNLLNWAAHDVRVIKKEKAA</sequence>
<evidence type="ECO:0000313" key="1">
    <source>
        <dbReference type="EMBL" id="SMR73074.1"/>
    </source>
</evidence>
<accession>A0ABY1RXN4</accession>
<organism evidence="1 2">
    <name type="scientific">Marinobacterium sediminicola</name>
    <dbReference type="NCBI Taxonomy" id="518898"/>
    <lineage>
        <taxon>Bacteria</taxon>
        <taxon>Pseudomonadati</taxon>
        <taxon>Pseudomonadota</taxon>
        <taxon>Gammaproteobacteria</taxon>
        <taxon>Oceanospirillales</taxon>
        <taxon>Oceanospirillaceae</taxon>
        <taxon>Marinobacterium</taxon>
    </lineage>
</organism>
<reference evidence="1 2" key="1">
    <citation type="submission" date="2017-05" db="EMBL/GenBank/DDBJ databases">
        <authorList>
            <person name="Varghese N."/>
            <person name="Submissions S."/>
        </authorList>
    </citation>
    <scope>NUCLEOTIDE SEQUENCE [LARGE SCALE GENOMIC DNA]</scope>
    <source>
        <strain evidence="1 2">CGMCC 1.7287</strain>
    </source>
</reference>
<gene>
    <name evidence="1" type="ORF">SAMN04487964_10313</name>
</gene>
<protein>
    <submittedName>
        <fullName evidence="1">Uncharacterized protein</fullName>
    </submittedName>
</protein>
<dbReference type="EMBL" id="FXWV01000003">
    <property type="protein sequence ID" value="SMR73074.1"/>
    <property type="molecule type" value="Genomic_DNA"/>
</dbReference>
<proteinExistence type="predicted"/>
<dbReference type="Proteomes" id="UP001159257">
    <property type="component" value="Unassembled WGS sequence"/>
</dbReference>
<dbReference type="RefSeq" id="WP_239040161.1">
    <property type="nucleotide sequence ID" value="NZ_BAAAEY010000003.1"/>
</dbReference>